<proteinExistence type="predicted"/>
<keyword evidence="3" id="KW-1185">Reference proteome</keyword>
<organism evidence="2 3">
    <name type="scientific">Nephila pilipes</name>
    <name type="common">Giant wood spider</name>
    <name type="synonym">Nephila maculata</name>
    <dbReference type="NCBI Taxonomy" id="299642"/>
    <lineage>
        <taxon>Eukaryota</taxon>
        <taxon>Metazoa</taxon>
        <taxon>Ecdysozoa</taxon>
        <taxon>Arthropoda</taxon>
        <taxon>Chelicerata</taxon>
        <taxon>Arachnida</taxon>
        <taxon>Araneae</taxon>
        <taxon>Araneomorphae</taxon>
        <taxon>Entelegynae</taxon>
        <taxon>Araneoidea</taxon>
        <taxon>Nephilidae</taxon>
        <taxon>Nephila</taxon>
    </lineage>
</organism>
<accession>A0A8X6T603</accession>
<comment type="caution">
    <text evidence="2">The sequence shown here is derived from an EMBL/GenBank/DDBJ whole genome shotgun (WGS) entry which is preliminary data.</text>
</comment>
<name>A0A8X6T603_NEPPI</name>
<gene>
    <name evidence="2" type="ORF">NPIL_253701</name>
</gene>
<evidence type="ECO:0000256" key="1">
    <source>
        <dbReference type="SAM" id="MobiDB-lite"/>
    </source>
</evidence>
<dbReference type="AlphaFoldDB" id="A0A8X6T603"/>
<protein>
    <submittedName>
        <fullName evidence="2">Uncharacterized protein</fullName>
    </submittedName>
</protein>
<evidence type="ECO:0000313" key="3">
    <source>
        <dbReference type="Proteomes" id="UP000887013"/>
    </source>
</evidence>
<dbReference type="Proteomes" id="UP000887013">
    <property type="component" value="Unassembled WGS sequence"/>
</dbReference>
<sequence>MGNISRSNLISEKCQPTGRQSYTTPLMKNTMSTFHIHQRQPLPLMALIPGSKAGRALGNPINPRKHCQPILIKRRGKDQRPWPGHLVLKRLSSLDHHGSAGFSHGFCPSFQSDLTGLKTDPLQPLGLD</sequence>
<feature type="compositionally biased region" description="Polar residues" evidence="1">
    <location>
        <begin position="1"/>
        <end position="10"/>
    </location>
</feature>
<reference evidence="2" key="1">
    <citation type="submission" date="2020-08" db="EMBL/GenBank/DDBJ databases">
        <title>Multicomponent nature underlies the extraordinary mechanical properties of spider dragline silk.</title>
        <authorList>
            <person name="Kono N."/>
            <person name="Nakamura H."/>
            <person name="Mori M."/>
            <person name="Yoshida Y."/>
            <person name="Ohtoshi R."/>
            <person name="Malay A.D."/>
            <person name="Moran D.A.P."/>
            <person name="Tomita M."/>
            <person name="Numata K."/>
            <person name="Arakawa K."/>
        </authorList>
    </citation>
    <scope>NUCLEOTIDE SEQUENCE</scope>
</reference>
<feature type="region of interest" description="Disordered" evidence="1">
    <location>
        <begin position="1"/>
        <end position="20"/>
    </location>
</feature>
<evidence type="ECO:0000313" key="2">
    <source>
        <dbReference type="EMBL" id="GFS81665.1"/>
    </source>
</evidence>
<dbReference type="EMBL" id="BMAW01051646">
    <property type="protein sequence ID" value="GFS81665.1"/>
    <property type="molecule type" value="Genomic_DNA"/>
</dbReference>